<evidence type="ECO:0000256" key="5">
    <source>
        <dbReference type="ARBA" id="ARBA00022790"/>
    </source>
</evidence>
<proteinExistence type="inferred from homology"/>
<dbReference type="SMART" id="SM00088">
    <property type="entry name" value="PINT"/>
    <property type="match status" value="1"/>
</dbReference>
<dbReference type="SUPFAM" id="SSF46785">
    <property type="entry name" value="Winged helix' DNA-binding domain"/>
    <property type="match status" value="1"/>
</dbReference>
<dbReference type="GO" id="GO:0005737">
    <property type="term" value="C:cytoplasm"/>
    <property type="evidence" value="ECO:0007669"/>
    <property type="project" value="UniProtKB-SubCell"/>
</dbReference>
<dbReference type="Pfam" id="PF01399">
    <property type="entry name" value="PCI"/>
    <property type="match status" value="1"/>
</dbReference>
<reference evidence="9" key="4">
    <citation type="submission" date="2024-02" db="EMBL/GenBank/DDBJ databases">
        <title>Comparative genomics of Cryptococcus and Kwoniella reveals pathogenesis evolution and contrasting modes of karyotype evolution via chromosome fusion or intercentromeric recombination.</title>
        <authorList>
            <person name="Coelho M.A."/>
            <person name="David-Palma M."/>
            <person name="Shea T."/>
            <person name="Bowers K."/>
            <person name="McGinley-Smith S."/>
            <person name="Mohammad A.W."/>
            <person name="Gnirke A."/>
            <person name="Yurkov A.M."/>
            <person name="Nowrousian M."/>
            <person name="Sun S."/>
            <person name="Cuomo C.A."/>
            <person name="Heitman J."/>
        </authorList>
    </citation>
    <scope>NUCLEOTIDE SEQUENCE</scope>
    <source>
        <strain evidence="9">CBS 10737</strain>
    </source>
</reference>
<evidence type="ECO:0000256" key="1">
    <source>
        <dbReference type="ARBA" id="ARBA00004123"/>
    </source>
</evidence>
<feature type="domain" description="PCI" evidence="7">
    <location>
        <begin position="290"/>
        <end position="467"/>
    </location>
</feature>
<dbReference type="GO" id="GO:0008180">
    <property type="term" value="C:COP9 signalosome"/>
    <property type="evidence" value="ECO:0007669"/>
    <property type="project" value="UniProtKB-KW"/>
</dbReference>
<evidence type="ECO:0000256" key="6">
    <source>
        <dbReference type="ARBA" id="ARBA00023242"/>
    </source>
</evidence>
<dbReference type="GeneID" id="30174058"/>
<dbReference type="PANTHER" id="PTHR14145:SF2">
    <property type="entry name" value="COP9 SIGNALOSOME COMPLEX SUBUNIT 1"/>
    <property type="match status" value="1"/>
</dbReference>
<sequence>MVQASSSSSSSRRRTVEDAVALIDIDSFDWKTYEGSYKGRALITRLSHIPTFLLNSHSSKPTIHSINLAKAALLRLIPHIKNETLDYDGYIQSIKLLKDPSSRQKTDEEKMDIDESIDWPSSITSTIGDEHLDKAWVENAKETERKENSKLSVELTGYLSNLIKESIRLTYLAFAQLSVKVGNSQAAMKHFGAVREYSTSSQHHVDLGVGIIETLLAFNQPHTLPGHISKLEATLDRLHPPIITNKFQAEAANVTASDIRERRAAEAKSQAVRRTVMVRIRVAKGLVALYNKEWSKAATELSAIGEEEGGLGDFEGKAISSADLALIITFTTLASSNRDKIRRVLLEQPSFKAQVDDSNSWLMELIRSFVDAKYGEVMKLLYASEPTLLLNPFISSHTSKLLELIQTRCILQYVQPFSTIQIPVMGNSFGLTPAEMLELLERLVEGGEIKGKIDLIDQVLVMKEPDYRGDLYTNAFKVGEKASQVTQSAIFRMKMVEAGIVVDPRPPKEKGVTDEKGQLVLDQGLGEGLDIDPVAFQA</sequence>
<organism evidence="8">
    <name type="scientific">Kwoniella pini CBS 10737</name>
    <dbReference type="NCBI Taxonomy" id="1296096"/>
    <lineage>
        <taxon>Eukaryota</taxon>
        <taxon>Fungi</taxon>
        <taxon>Dikarya</taxon>
        <taxon>Basidiomycota</taxon>
        <taxon>Agaricomycotina</taxon>
        <taxon>Tremellomycetes</taxon>
        <taxon>Tremellales</taxon>
        <taxon>Cryptococcaceae</taxon>
        <taxon>Kwoniella</taxon>
    </lineage>
</organism>
<accession>A0A1B9HX35</accession>
<dbReference type="EMBL" id="KI894014">
    <property type="protein sequence ID" value="OCF47829.1"/>
    <property type="molecule type" value="Genomic_DNA"/>
</dbReference>
<dbReference type="RefSeq" id="XP_019009048.1">
    <property type="nucleotide sequence ID" value="XM_019157408.1"/>
</dbReference>
<evidence type="ECO:0000256" key="4">
    <source>
        <dbReference type="ARBA" id="ARBA00022490"/>
    </source>
</evidence>
<dbReference type="InterPro" id="IPR045135">
    <property type="entry name" value="Rpn7_N"/>
</dbReference>
<evidence type="ECO:0000256" key="3">
    <source>
        <dbReference type="ARBA" id="ARBA00008793"/>
    </source>
</evidence>
<name>A0A1B9HX35_9TREE</name>
<evidence type="ECO:0000313" key="8">
    <source>
        <dbReference type="EMBL" id="OCF47829.1"/>
    </source>
</evidence>
<evidence type="ECO:0000256" key="2">
    <source>
        <dbReference type="ARBA" id="ARBA00004496"/>
    </source>
</evidence>
<protein>
    <recommendedName>
        <fullName evidence="7">PCI domain-containing protein</fullName>
    </recommendedName>
</protein>
<gene>
    <name evidence="8" type="ORF">I206_05689</name>
    <name evidence="9" type="ORF">I206_107363</name>
</gene>
<dbReference type="Gene3D" id="1.25.40.570">
    <property type="match status" value="1"/>
</dbReference>
<dbReference type="OrthoDB" id="422427at2759"/>
<evidence type="ECO:0000313" key="10">
    <source>
        <dbReference type="Proteomes" id="UP000094020"/>
    </source>
</evidence>
<keyword evidence="10" id="KW-1185">Reference proteome</keyword>
<dbReference type="InterPro" id="IPR019585">
    <property type="entry name" value="Rpn7/CSN1"/>
</dbReference>
<evidence type="ECO:0000313" key="9">
    <source>
        <dbReference type="EMBL" id="WWC73396.1"/>
    </source>
</evidence>
<keyword evidence="6" id="KW-0539">Nucleus</keyword>
<dbReference type="PROSITE" id="PS50250">
    <property type="entry name" value="PCI"/>
    <property type="match status" value="1"/>
</dbReference>
<dbReference type="PANTHER" id="PTHR14145">
    <property type="entry name" value="26S PROTESOME SUBUNIT 6"/>
    <property type="match status" value="1"/>
</dbReference>
<comment type="similarity">
    <text evidence="3">Belongs to the CSN1 family.</text>
</comment>
<evidence type="ECO:0000259" key="7">
    <source>
        <dbReference type="PROSITE" id="PS50250"/>
    </source>
</evidence>
<dbReference type="STRING" id="1296096.A0A1B9HX35"/>
<dbReference type="AlphaFoldDB" id="A0A1B9HX35"/>
<dbReference type="InterPro" id="IPR036390">
    <property type="entry name" value="WH_DNA-bd_sf"/>
</dbReference>
<dbReference type="KEGG" id="kpin:30174058"/>
<dbReference type="Pfam" id="PF10602">
    <property type="entry name" value="RPN7"/>
    <property type="match status" value="1"/>
</dbReference>
<reference evidence="9" key="2">
    <citation type="submission" date="2013-07" db="EMBL/GenBank/DDBJ databases">
        <authorList>
            <consortium name="The Broad Institute Genome Sequencing Platform"/>
            <person name="Cuomo C."/>
            <person name="Litvintseva A."/>
            <person name="Chen Y."/>
            <person name="Heitman J."/>
            <person name="Sun S."/>
            <person name="Springer D."/>
            <person name="Dromer F."/>
            <person name="Young S.K."/>
            <person name="Zeng Q."/>
            <person name="Gargeya S."/>
            <person name="Fitzgerald M."/>
            <person name="Abouelleil A."/>
            <person name="Alvarado L."/>
            <person name="Berlin A.M."/>
            <person name="Chapman S.B."/>
            <person name="Dewar J."/>
            <person name="Goldberg J."/>
            <person name="Griggs A."/>
            <person name="Gujja S."/>
            <person name="Hansen M."/>
            <person name="Howarth C."/>
            <person name="Imamovic A."/>
            <person name="Larimer J."/>
            <person name="McCowan C."/>
            <person name="Murphy C."/>
            <person name="Pearson M."/>
            <person name="Priest M."/>
            <person name="Roberts A."/>
            <person name="Saif S."/>
            <person name="Shea T."/>
            <person name="Sykes S."/>
            <person name="Wortman J."/>
            <person name="Nusbaum C."/>
            <person name="Birren B."/>
        </authorList>
    </citation>
    <scope>NUCLEOTIDE SEQUENCE</scope>
    <source>
        <strain evidence="9">CBS 10737</strain>
    </source>
</reference>
<dbReference type="EMBL" id="CP144529">
    <property type="protein sequence ID" value="WWC73396.1"/>
    <property type="molecule type" value="Genomic_DNA"/>
</dbReference>
<reference evidence="8" key="1">
    <citation type="submission" date="2013-07" db="EMBL/GenBank/DDBJ databases">
        <title>The Genome Sequence of Cryptococcus pinus CBS10737.</title>
        <authorList>
            <consortium name="The Broad Institute Genome Sequencing Platform"/>
            <person name="Cuomo C."/>
            <person name="Litvintseva A."/>
            <person name="Chen Y."/>
            <person name="Heitman J."/>
            <person name="Sun S."/>
            <person name="Springer D."/>
            <person name="Dromer F."/>
            <person name="Young S.K."/>
            <person name="Zeng Q."/>
            <person name="Gargeya S."/>
            <person name="Fitzgerald M."/>
            <person name="Abouelleil A."/>
            <person name="Alvarado L."/>
            <person name="Berlin A.M."/>
            <person name="Chapman S.B."/>
            <person name="Dewar J."/>
            <person name="Goldberg J."/>
            <person name="Griggs A."/>
            <person name="Gujja S."/>
            <person name="Hansen M."/>
            <person name="Howarth C."/>
            <person name="Imamovic A."/>
            <person name="Larimer J."/>
            <person name="McCowan C."/>
            <person name="Murphy C."/>
            <person name="Pearson M."/>
            <person name="Priest M."/>
            <person name="Roberts A."/>
            <person name="Saif S."/>
            <person name="Shea T."/>
            <person name="Sykes S."/>
            <person name="Wortman J."/>
            <person name="Nusbaum C."/>
            <person name="Birren B."/>
        </authorList>
    </citation>
    <scope>NUCLEOTIDE SEQUENCE [LARGE SCALE GENOMIC DNA]</scope>
    <source>
        <strain evidence="8">CBS 10737</strain>
    </source>
</reference>
<dbReference type="Proteomes" id="UP000094020">
    <property type="component" value="Chromosome 11"/>
</dbReference>
<keyword evidence="4" id="KW-0963">Cytoplasm</keyword>
<dbReference type="InterPro" id="IPR000717">
    <property type="entry name" value="PCI_dom"/>
</dbReference>
<keyword evidence="5" id="KW-0736">Signalosome</keyword>
<comment type="subcellular location">
    <subcellularLocation>
        <location evidence="2">Cytoplasm</location>
    </subcellularLocation>
    <subcellularLocation>
        <location evidence="1">Nucleus</location>
    </subcellularLocation>
</comment>
<reference evidence="8" key="3">
    <citation type="submission" date="2016-07" db="EMBL/GenBank/DDBJ databases">
        <title>Evolution of pathogenesis and genome organization in the Tremellales.</title>
        <authorList>
            <person name="Cuomo C."/>
            <person name="Litvintseva A."/>
            <person name="Heitman J."/>
            <person name="Chen Y."/>
            <person name="Sun S."/>
            <person name="Springer D."/>
            <person name="Dromer F."/>
            <person name="Young S."/>
            <person name="Zeng Q."/>
            <person name="Chapman S."/>
            <person name="Gujja S."/>
            <person name="Saif S."/>
            <person name="Birren B."/>
        </authorList>
    </citation>
    <scope>NUCLEOTIDE SEQUENCE</scope>
    <source>
        <strain evidence="8">CBS 10737</strain>
    </source>
</reference>